<gene>
    <name evidence="2" type="ORF">GPUH_LOCUS9758</name>
</gene>
<dbReference type="WBParaSite" id="GPUH_0000976901-mRNA-1">
    <property type="protein sequence ID" value="GPUH_0000976901-mRNA-1"/>
    <property type="gene ID" value="GPUH_0000976901"/>
</dbReference>
<feature type="compositionally biased region" description="Polar residues" evidence="1">
    <location>
        <begin position="42"/>
        <end position="66"/>
    </location>
</feature>
<evidence type="ECO:0000313" key="3">
    <source>
        <dbReference type="Proteomes" id="UP000271098"/>
    </source>
</evidence>
<reference evidence="2 3" key="2">
    <citation type="submission" date="2018-11" db="EMBL/GenBank/DDBJ databases">
        <authorList>
            <consortium name="Pathogen Informatics"/>
        </authorList>
    </citation>
    <scope>NUCLEOTIDE SEQUENCE [LARGE SCALE GENOMIC DNA]</scope>
</reference>
<dbReference type="AlphaFoldDB" id="A0A183DM17"/>
<evidence type="ECO:0000313" key="2">
    <source>
        <dbReference type="EMBL" id="VDK76945.1"/>
    </source>
</evidence>
<feature type="region of interest" description="Disordered" evidence="1">
    <location>
        <begin position="1"/>
        <end position="75"/>
    </location>
</feature>
<evidence type="ECO:0000313" key="4">
    <source>
        <dbReference type="WBParaSite" id="GPUH_0000976901-mRNA-1"/>
    </source>
</evidence>
<dbReference type="EMBL" id="UYRT01033486">
    <property type="protein sequence ID" value="VDK76945.1"/>
    <property type="molecule type" value="Genomic_DNA"/>
</dbReference>
<reference evidence="4" key="1">
    <citation type="submission" date="2016-06" db="UniProtKB">
        <authorList>
            <consortium name="WormBaseParasite"/>
        </authorList>
    </citation>
    <scope>IDENTIFICATION</scope>
</reference>
<evidence type="ECO:0000256" key="1">
    <source>
        <dbReference type="SAM" id="MobiDB-lite"/>
    </source>
</evidence>
<proteinExistence type="predicted"/>
<sequence length="75" mass="7951">MKALQNLRNVLLPTQGQSPGSNATAQDAKRPKTTPESPAPLLQQTTNGAQAASPKASTPCQRSQMRNPIEKPVTT</sequence>
<feature type="compositionally biased region" description="Polar residues" evidence="1">
    <location>
        <begin position="1"/>
        <end position="25"/>
    </location>
</feature>
<keyword evidence="3" id="KW-1185">Reference proteome</keyword>
<organism evidence="4">
    <name type="scientific">Gongylonema pulchrum</name>
    <dbReference type="NCBI Taxonomy" id="637853"/>
    <lineage>
        <taxon>Eukaryota</taxon>
        <taxon>Metazoa</taxon>
        <taxon>Ecdysozoa</taxon>
        <taxon>Nematoda</taxon>
        <taxon>Chromadorea</taxon>
        <taxon>Rhabditida</taxon>
        <taxon>Spirurina</taxon>
        <taxon>Spiruromorpha</taxon>
        <taxon>Spiruroidea</taxon>
        <taxon>Gongylonematidae</taxon>
        <taxon>Gongylonema</taxon>
    </lineage>
</organism>
<accession>A0A183DM17</accession>
<protein>
    <submittedName>
        <fullName evidence="2 4">Uncharacterized protein</fullName>
    </submittedName>
</protein>
<name>A0A183DM17_9BILA</name>
<dbReference type="Proteomes" id="UP000271098">
    <property type="component" value="Unassembled WGS sequence"/>
</dbReference>